<feature type="domain" description="Paf1 complex subunit Cdc73 N-terminal" evidence="7">
    <location>
        <begin position="8"/>
        <end position="117"/>
    </location>
</feature>
<feature type="region of interest" description="Disordered" evidence="5">
    <location>
        <begin position="207"/>
        <end position="257"/>
    </location>
</feature>
<evidence type="ECO:0000259" key="7">
    <source>
        <dbReference type="Pfam" id="PF16050"/>
    </source>
</evidence>
<comment type="similarity">
    <text evidence="2">Belongs to the CDC73 family.</text>
</comment>
<dbReference type="GO" id="GO:0032968">
    <property type="term" value="P:positive regulation of transcription elongation by RNA polymerase II"/>
    <property type="evidence" value="ECO:0007669"/>
    <property type="project" value="TreeGrafter"/>
</dbReference>
<dbReference type="InterPro" id="IPR032041">
    <property type="entry name" value="Cdc73_N"/>
</dbReference>
<reference evidence="8 9" key="1">
    <citation type="submission" date="2024-03" db="EMBL/GenBank/DDBJ databases">
        <title>Complete genome sequence of the green alga Chloropicon roscoffensis RCC1871.</title>
        <authorList>
            <person name="Lemieux C."/>
            <person name="Pombert J.-F."/>
            <person name="Otis C."/>
            <person name="Turmel M."/>
        </authorList>
    </citation>
    <scope>NUCLEOTIDE SEQUENCE [LARGE SCALE GENOMIC DNA]</scope>
    <source>
        <strain evidence="8 9">RCC1871</strain>
    </source>
</reference>
<dbReference type="Proteomes" id="UP001472866">
    <property type="component" value="Chromosome 05"/>
</dbReference>
<evidence type="ECO:0000256" key="4">
    <source>
        <dbReference type="ARBA" id="ARBA00023242"/>
    </source>
</evidence>
<sequence length="526" mass="59697">MAAKSKRAGPLDLLREYNCEKLLDRVTLKEHKVEFEPVEGRGKTTFDRKAKTAYRARKGKGDPYTLDAVLLLLKNKDRPWKEYIELTSQYGCAFISRVDKKPLEEFLAGKVDTVDGLQGAPVVAAVEIGGEDDLVLAPAAGEAGDGLAPKPISVEIPSDPAALLAGVRGVERNMVDHTSVMMCPVQTFDGYAKVASAAIAEFRKVDERRKKEKEAKSKDRQGKDANPKERRSSEAATVSGRAKINPKTGQASTRDVRMQFEEEQYRKNRYGDAKLDISEYGGGLGSAAAGEEGQIDPQAEAELAARKELEERRRLKMEKRAKDIEKKRAREKEEKRAEHKKRRAEEKRYHKPPIVLMSPGFGCIINKYNAKLFLEKGEFQHWEVASERNSGNRANPTQSVNRVFNRSTAPVKYKITEELPKSPDDWKRVCAVLVTGKKWQFKQFPKDQFKGLAESNFSNLFSKLCGFYFHYTSDPVPKDVQQWNVKRIGIDKNNRHKDTIAFRDFWTKLDEFLAEKRKRGDFEIAY</sequence>
<dbReference type="GO" id="GO:0016593">
    <property type="term" value="C:Cdc73/Paf1 complex"/>
    <property type="evidence" value="ECO:0007669"/>
    <property type="project" value="InterPro"/>
</dbReference>
<evidence type="ECO:0000256" key="2">
    <source>
        <dbReference type="ARBA" id="ARBA00010427"/>
    </source>
</evidence>
<dbReference type="AlphaFoldDB" id="A0AAX4P8H6"/>
<evidence type="ECO:0000256" key="1">
    <source>
        <dbReference type="ARBA" id="ARBA00004123"/>
    </source>
</evidence>
<protein>
    <submittedName>
        <fullName evidence="8">Cdc73 domain-containing protein</fullName>
    </submittedName>
</protein>
<proteinExistence type="inferred from homology"/>
<dbReference type="PANTHER" id="PTHR12466:SF8">
    <property type="entry name" value="PARAFIBROMIN"/>
    <property type="match status" value="1"/>
</dbReference>
<dbReference type="Gene3D" id="3.40.50.11990">
    <property type="entry name" value="RNA polymerase II accessory factor, Cdc73 C-terminal domain"/>
    <property type="match status" value="1"/>
</dbReference>
<name>A0AAX4P8H6_9CHLO</name>
<keyword evidence="4" id="KW-0539">Nucleus</keyword>
<feature type="compositionally biased region" description="Basic and acidic residues" evidence="5">
    <location>
        <begin position="207"/>
        <end position="233"/>
    </location>
</feature>
<feature type="region of interest" description="Disordered" evidence="5">
    <location>
        <begin position="320"/>
        <end position="346"/>
    </location>
</feature>
<organism evidence="8 9">
    <name type="scientific">Chloropicon roscoffensis</name>
    <dbReference type="NCBI Taxonomy" id="1461544"/>
    <lineage>
        <taxon>Eukaryota</taxon>
        <taxon>Viridiplantae</taxon>
        <taxon>Chlorophyta</taxon>
        <taxon>Chloropicophyceae</taxon>
        <taxon>Chloropicales</taxon>
        <taxon>Chloropicaceae</taxon>
        <taxon>Chloropicon</taxon>
    </lineage>
</organism>
<evidence type="ECO:0000313" key="8">
    <source>
        <dbReference type="EMBL" id="WZN62331.1"/>
    </source>
</evidence>
<dbReference type="EMBL" id="CP151505">
    <property type="protein sequence ID" value="WZN62331.1"/>
    <property type="molecule type" value="Genomic_DNA"/>
</dbReference>
<dbReference type="Pfam" id="PF16050">
    <property type="entry name" value="CDC73_N"/>
    <property type="match status" value="1"/>
</dbReference>
<evidence type="ECO:0000313" key="9">
    <source>
        <dbReference type="Proteomes" id="UP001472866"/>
    </source>
</evidence>
<comment type="subcellular location">
    <subcellularLocation>
        <location evidence="1">Nucleus</location>
    </subcellularLocation>
</comment>
<dbReference type="GO" id="GO:0000993">
    <property type="term" value="F:RNA polymerase II complex binding"/>
    <property type="evidence" value="ECO:0007669"/>
    <property type="project" value="TreeGrafter"/>
</dbReference>
<evidence type="ECO:0000256" key="5">
    <source>
        <dbReference type="SAM" id="MobiDB-lite"/>
    </source>
</evidence>
<gene>
    <name evidence="8" type="ORF">HKI87_05g38670</name>
</gene>
<feature type="domain" description="Cell division control protein 73 C-terminal" evidence="6">
    <location>
        <begin position="350"/>
        <end position="512"/>
    </location>
</feature>
<dbReference type="InterPro" id="IPR038103">
    <property type="entry name" value="CDC73_C_sf"/>
</dbReference>
<dbReference type="GO" id="GO:0006368">
    <property type="term" value="P:transcription elongation by RNA polymerase II"/>
    <property type="evidence" value="ECO:0007669"/>
    <property type="project" value="InterPro"/>
</dbReference>
<dbReference type="InterPro" id="IPR007852">
    <property type="entry name" value="Cdc73/Parafibromin"/>
</dbReference>
<evidence type="ECO:0000256" key="3">
    <source>
        <dbReference type="ARBA" id="ARBA00023163"/>
    </source>
</evidence>
<evidence type="ECO:0000259" key="6">
    <source>
        <dbReference type="Pfam" id="PF05179"/>
    </source>
</evidence>
<dbReference type="Pfam" id="PF05179">
    <property type="entry name" value="CDC73_C"/>
    <property type="match status" value="1"/>
</dbReference>
<dbReference type="InterPro" id="IPR031336">
    <property type="entry name" value="CDC73_C"/>
</dbReference>
<dbReference type="PANTHER" id="PTHR12466">
    <property type="entry name" value="CDC73 DOMAIN PROTEIN"/>
    <property type="match status" value="1"/>
</dbReference>
<keyword evidence="3" id="KW-0804">Transcription</keyword>
<accession>A0AAX4P8H6</accession>
<keyword evidence="9" id="KW-1185">Reference proteome</keyword>